<dbReference type="InterPro" id="IPR037914">
    <property type="entry name" value="SpoVT-AbrB_sf"/>
</dbReference>
<evidence type="ECO:0000313" key="2">
    <source>
        <dbReference type="EMBL" id="SLM31565.1"/>
    </source>
</evidence>
<dbReference type="SUPFAM" id="SSF89447">
    <property type="entry name" value="AbrB/MazE/MraZ-like"/>
    <property type="match status" value="1"/>
</dbReference>
<dbReference type="Gene3D" id="2.10.260.10">
    <property type="match status" value="1"/>
</dbReference>
<gene>
    <name evidence="2" type="ORF">MTBBW1_350056</name>
</gene>
<dbReference type="RefSeq" id="WP_080800424.1">
    <property type="nucleotide sequence ID" value="NZ_LT828541.1"/>
</dbReference>
<sequence>MQTAISKLTKKYQATVPEPVRTKLKLNAGDSITFEIDDNSIRLRKATPLDLEYTSALIPTLSEWESQNDEEAYNDL</sequence>
<dbReference type="Proteomes" id="UP000191931">
    <property type="component" value="Unassembled WGS sequence"/>
</dbReference>
<organism evidence="2 3">
    <name type="scientific">Desulfamplus magnetovallimortis</name>
    <dbReference type="NCBI Taxonomy" id="1246637"/>
    <lineage>
        <taxon>Bacteria</taxon>
        <taxon>Pseudomonadati</taxon>
        <taxon>Thermodesulfobacteriota</taxon>
        <taxon>Desulfobacteria</taxon>
        <taxon>Desulfobacterales</taxon>
        <taxon>Desulfobacteraceae</taxon>
        <taxon>Desulfamplus</taxon>
    </lineage>
</organism>
<dbReference type="InterPro" id="IPR007159">
    <property type="entry name" value="SpoVT-AbrB_dom"/>
</dbReference>
<accession>A0A1W1HGP0</accession>
<dbReference type="AlphaFoldDB" id="A0A1W1HGP0"/>
<protein>
    <recommendedName>
        <fullName evidence="1">SpoVT-AbrB domain-containing protein</fullName>
    </recommendedName>
</protein>
<keyword evidence="3" id="KW-1185">Reference proteome</keyword>
<dbReference type="STRING" id="1246637.MTBBW1_350056"/>
<dbReference type="SMART" id="SM00966">
    <property type="entry name" value="SpoVT_AbrB"/>
    <property type="match status" value="1"/>
</dbReference>
<reference evidence="2 3" key="1">
    <citation type="submission" date="2017-03" db="EMBL/GenBank/DDBJ databases">
        <authorList>
            <person name="Afonso C.L."/>
            <person name="Miller P.J."/>
            <person name="Scott M.A."/>
            <person name="Spackman E."/>
            <person name="Goraichik I."/>
            <person name="Dimitrov K.M."/>
            <person name="Suarez D.L."/>
            <person name="Swayne D.E."/>
        </authorList>
    </citation>
    <scope>NUCLEOTIDE SEQUENCE [LARGE SCALE GENOMIC DNA]</scope>
    <source>
        <strain evidence="2">PRJEB14757</strain>
    </source>
</reference>
<dbReference type="OrthoDB" id="9810885at2"/>
<name>A0A1W1HGP0_9BACT</name>
<dbReference type="GO" id="GO:0003677">
    <property type="term" value="F:DNA binding"/>
    <property type="evidence" value="ECO:0007669"/>
    <property type="project" value="InterPro"/>
</dbReference>
<dbReference type="Pfam" id="PF04014">
    <property type="entry name" value="MazE_antitoxin"/>
    <property type="match status" value="1"/>
</dbReference>
<evidence type="ECO:0000313" key="3">
    <source>
        <dbReference type="Proteomes" id="UP000191931"/>
    </source>
</evidence>
<dbReference type="EMBL" id="FWEV01000276">
    <property type="protein sequence ID" value="SLM31565.1"/>
    <property type="molecule type" value="Genomic_DNA"/>
</dbReference>
<evidence type="ECO:0000259" key="1">
    <source>
        <dbReference type="SMART" id="SM00966"/>
    </source>
</evidence>
<proteinExistence type="predicted"/>
<feature type="domain" description="SpoVT-AbrB" evidence="1">
    <location>
        <begin position="6"/>
        <end position="51"/>
    </location>
</feature>